<gene>
    <name evidence="3" type="ORF">D0860_00415</name>
</gene>
<reference evidence="3 4" key="1">
    <citation type="journal article" date="2018" name="BMC Genomics">
        <title>Genomic evidence for intraspecific hybridization in a clonal and extremely halotolerant yeast.</title>
        <authorList>
            <person name="Gostincar C."/>
            <person name="Stajich J.E."/>
            <person name="Zupancic J."/>
            <person name="Zalar P."/>
            <person name="Gunde-Cimerman N."/>
        </authorList>
    </citation>
    <scope>NUCLEOTIDE SEQUENCE [LARGE SCALE GENOMIC DNA]</scope>
    <source>
        <strain evidence="3 4">EXF-562</strain>
    </source>
</reference>
<dbReference type="AlphaFoldDB" id="A0A3M7HW81"/>
<dbReference type="EMBL" id="QWIS01000004">
    <property type="protein sequence ID" value="RMZ17508.1"/>
    <property type="molecule type" value="Genomic_DNA"/>
</dbReference>
<sequence>MYPLVCIFAFLGLALAAPTTNNTTTTAPTIVTNPTSTITQASMLSNTTTTPSSTPCSILIENTPWLLTDITHFTPSLPSQNHTNSTTSSSSYSSSTNSSSSSPSSSIPSGFISFHFHDTNKGLGLETRCFRTFPPRDRHGSSEVDDKPGGGTYFPGEDGRVRFAYTAAAEGAAGEGEGELKVGRVHRDDCLGKPPYNYMVAYGKQTLQLANMTTTTTSSTNTTTDRGVWSWLERLEMKITAVT</sequence>
<evidence type="ECO:0000256" key="1">
    <source>
        <dbReference type="SAM" id="MobiDB-lite"/>
    </source>
</evidence>
<evidence type="ECO:0000313" key="4">
    <source>
        <dbReference type="Proteomes" id="UP000280598"/>
    </source>
</evidence>
<accession>A0A3M7HW81</accession>
<protein>
    <submittedName>
        <fullName evidence="3">Uncharacterized protein</fullName>
    </submittedName>
</protein>
<organism evidence="3 4">
    <name type="scientific">Hortaea werneckii</name>
    <name type="common">Black yeast</name>
    <name type="synonym">Cladosporium werneckii</name>
    <dbReference type="NCBI Taxonomy" id="91943"/>
    <lineage>
        <taxon>Eukaryota</taxon>
        <taxon>Fungi</taxon>
        <taxon>Dikarya</taxon>
        <taxon>Ascomycota</taxon>
        <taxon>Pezizomycotina</taxon>
        <taxon>Dothideomycetes</taxon>
        <taxon>Dothideomycetidae</taxon>
        <taxon>Mycosphaerellales</taxon>
        <taxon>Teratosphaeriaceae</taxon>
        <taxon>Hortaea</taxon>
    </lineage>
</organism>
<feature type="compositionally biased region" description="Basic and acidic residues" evidence="1">
    <location>
        <begin position="134"/>
        <end position="148"/>
    </location>
</feature>
<dbReference type="VEuPathDB" id="FungiDB:BTJ68_06659"/>
<name>A0A3M7HW81_HORWE</name>
<feature type="chain" id="PRO_5018095638" evidence="2">
    <location>
        <begin position="17"/>
        <end position="243"/>
    </location>
</feature>
<feature type="region of interest" description="Disordered" evidence="1">
    <location>
        <begin position="132"/>
        <end position="156"/>
    </location>
</feature>
<feature type="compositionally biased region" description="Low complexity" evidence="1">
    <location>
        <begin position="78"/>
        <end position="104"/>
    </location>
</feature>
<proteinExistence type="predicted"/>
<evidence type="ECO:0000256" key="2">
    <source>
        <dbReference type="SAM" id="SignalP"/>
    </source>
</evidence>
<dbReference type="Proteomes" id="UP000280598">
    <property type="component" value="Unassembled WGS sequence"/>
</dbReference>
<evidence type="ECO:0000313" key="3">
    <source>
        <dbReference type="EMBL" id="RMZ17508.1"/>
    </source>
</evidence>
<keyword evidence="2" id="KW-0732">Signal</keyword>
<feature type="region of interest" description="Disordered" evidence="1">
    <location>
        <begin position="76"/>
        <end position="104"/>
    </location>
</feature>
<feature type="signal peptide" evidence="2">
    <location>
        <begin position="1"/>
        <end position="16"/>
    </location>
</feature>
<comment type="caution">
    <text evidence="3">The sequence shown here is derived from an EMBL/GenBank/DDBJ whole genome shotgun (WGS) entry which is preliminary data.</text>
</comment>